<dbReference type="GO" id="GO:0006397">
    <property type="term" value="P:mRNA processing"/>
    <property type="evidence" value="ECO:0007669"/>
    <property type="project" value="UniProtKB-KW"/>
</dbReference>
<evidence type="ECO:0000256" key="1">
    <source>
        <dbReference type="ARBA" id="ARBA00022664"/>
    </source>
</evidence>
<dbReference type="PANTHER" id="PTHR46242:SF1">
    <property type="entry name" value="ZINC FINGER CCHC DOMAIN-CONTAINING PROTEIN 9"/>
    <property type="match status" value="1"/>
</dbReference>
<keyword evidence="6" id="KW-1185">Reference proteome</keyword>
<dbReference type="Proteomes" id="UP000308730">
    <property type="component" value="Unassembled WGS sequence"/>
</dbReference>
<evidence type="ECO:0000256" key="2">
    <source>
        <dbReference type="PROSITE-ProRule" id="PRU00047"/>
    </source>
</evidence>
<protein>
    <recommendedName>
        <fullName evidence="4">CCHC-type domain-containing protein</fullName>
    </recommendedName>
</protein>
<evidence type="ECO:0000256" key="3">
    <source>
        <dbReference type="SAM" id="MobiDB-lite"/>
    </source>
</evidence>
<dbReference type="OrthoDB" id="3863715at2759"/>
<keyword evidence="2" id="KW-0862">Zinc</keyword>
<evidence type="ECO:0000259" key="4">
    <source>
        <dbReference type="PROSITE" id="PS50158"/>
    </source>
</evidence>
<dbReference type="InterPro" id="IPR036875">
    <property type="entry name" value="Znf_CCHC_sf"/>
</dbReference>
<feature type="compositionally biased region" description="Basic and acidic residues" evidence="3">
    <location>
        <begin position="88"/>
        <end position="117"/>
    </location>
</feature>
<reference evidence="5 6" key="1">
    <citation type="submission" date="2019-02" db="EMBL/GenBank/DDBJ databases">
        <title>Genome sequencing of the rare red list fungi Antrodiella citrinella (Flaviporus citrinellus).</title>
        <authorList>
            <person name="Buettner E."/>
            <person name="Kellner H."/>
        </authorList>
    </citation>
    <scope>NUCLEOTIDE SEQUENCE [LARGE SCALE GENOMIC DNA]</scope>
    <source>
        <strain evidence="5 6">DSM 108506</strain>
    </source>
</reference>
<dbReference type="InterPro" id="IPR001878">
    <property type="entry name" value="Znf_CCHC"/>
</dbReference>
<keyword evidence="2" id="KW-0863">Zinc-finger</keyword>
<comment type="caution">
    <text evidence="5">The sequence shown here is derived from an EMBL/GenBank/DDBJ whole genome shotgun (WGS) entry which is preliminary data.</text>
</comment>
<accession>A0A4S4N0T3</accession>
<dbReference type="Pfam" id="PF00098">
    <property type="entry name" value="zf-CCHC"/>
    <property type="match status" value="1"/>
</dbReference>
<dbReference type="GO" id="GO:0008270">
    <property type="term" value="F:zinc ion binding"/>
    <property type="evidence" value="ECO:0007669"/>
    <property type="project" value="UniProtKB-KW"/>
</dbReference>
<feature type="compositionally biased region" description="Polar residues" evidence="3">
    <location>
        <begin position="30"/>
        <end position="45"/>
    </location>
</feature>
<dbReference type="GO" id="GO:0003676">
    <property type="term" value="F:nucleic acid binding"/>
    <property type="evidence" value="ECO:0007669"/>
    <property type="project" value="InterPro"/>
</dbReference>
<dbReference type="SMART" id="SM00343">
    <property type="entry name" value="ZnF_C2HC"/>
    <property type="match status" value="4"/>
</dbReference>
<evidence type="ECO:0000313" key="6">
    <source>
        <dbReference type="Proteomes" id="UP000308730"/>
    </source>
</evidence>
<gene>
    <name evidence="5" type="ORF">EUX98_g2858</name>
</gene>
<dbReference type="PROSITE" id="PS50158">
    <property type="entry name" value="ZF_CCHC"/>
    <property type="match status" value="3"/>
</dbReference>
<evidence type="ECO:0000313" key="5">
    <source>
        <dbReference type="EMBL" id="THH31348.1"/>
    </source>
</evidence>
<dbReference type="PANTHER" id="PTHR46242">
    <property type="entry name" value="ZINC FINGER CCHC DOMAIN-CONTAINING PROTEIN 9 ZCCHC9"/>
    <property type="match status" value="1"/>
</dbReference>
<proteinExistence type="predicted"/>
<dbReference type="InterPro" id="IPR042246">
    <property type="entry name" value="ZCCHC9"/>
</dbReference>
<feature type="domain" description="CCHC-type" evidence="4">
    <location>
        <begin position="130"/>
        <end position="145"/>
    </location>
</feature>
<dbReference type="AlphaFoldDB" id="A0A4S4N0T3"/>
<dbReference type="SUPFAM" id="SSF57756">
    <property type="entry name" value="Retrovirus zinc finger-like domains"/>
    <property type="match status" value="2"/>
</dbReference>
<dbReference type="EMBL" id="SGPM01000050">
    <property type="protein sequence ID" value="THH31348.1"/>
    <property type="molecule type" value="Genomic_DNA"/>
</dbReference>
<dbReference type="Gene3D" id="4.10.60.10">
    <property type="entry name" value="Zinc finger, CCHC-type"/>
    <property type="match status" value="2"/>
</dbReference>
<organism evidence="5 6">
    <name type="scientific">Antrodiella citrinella</name>
    <dbReference type="NCBI Taxonomy" id="2447956"/>
    <lineage>
        <taxon>Eukaryota</taxon>
        <taxon>Fungi</taxon>
        <taxon>Dikarya</taxon>
        <taxon>Basidiomycota</taxon>
        <taxon>Agaricomycotina</taxon>
        <taxon>Agaricomycetes</taxon>
        <taxon>Polyporales</taxon>
        <taxon>Steccherinaceae</taxon>
        <taxon>Antrodiella</taxon>
    </lineage>
</organism>
<sequence>MTRYTNVARKRTYVQAGFGDNDQLDDNTKAGPSSISEPSTSQEVQPDQKRRFYGPRAGEWTGEPSAEGEVALGGGGGDESSVMPQFSKKPERGERKPSEKRGGKDADARKFASEQRRVKRLDMRHADTTCFACRETGHAARDCPKAMVIVGICYRCGSKKHNLSRCPKPVDSAKPLPFASCFVCSGTGHLAGSCPKNAEKGVYPNGGSCKLCGQTSHLAKDCDLRKQEVASAKLFVGTGHEVGADEDDFHSFKRRTAEVSKEEKGEDRLKRMQAVKQGAHSGVVKTFGKVPAVKPAKVVSF</sequence>
<feature type="domain" description="CCHC-type" evidence="4">
    <location>
        <begin position="209"/>
        <end position="222"/>
    </location>
</feature>
<dbReference type="GO" id="GO:0005730">
    <property type="term" value="C:nucleolus"/>
    <property type="evidence" value="ECO:0007669"/>
    <property type="project" value="TreeGrafter"/>
</dbReference>
<keyword evidence="2" id="KW-0479">Metal-binding</keyword>
<name>A0A4S4N0T3_9APHY</name>
<feature type="region of interest" description="Disordered" evidence="3">
    <location>
        <begin position="1"/>
        <end position="117"/>
    </location>
</feature>
<feature type="domain" description="CCHC-type" evidence="4">
    <location>
        <begin position="181"/>
        <end position="196"/>
    </location>
</feature>
<keyword evidence="1" id="KW-0507">mRNA processing</keyword>